<dbReference type="AlphaFoldDB" id="W4F8P5"/>
<feature type="domain" description="Methyl-accepting transducer" evidence="4">
    <location>
        <begin position="203"/>
        <end position="429"/>
    </location>
</feature>
<dbReference type="PANTHER" id="PTHR32089">
    <property type="entry name" value="METHYL-ACCEPTING CHEMOTAXIS PROTEIN MCPB"/>
    <property type="match status" value="1"/>
</dbReference>
<organism evidence="5 6">
    <name type="scientific">Viridibacillus arenosi FSL R5-213</name>
    <dbReference type="NCBI Taxonomy" id="1227360"/>
    <lineage>
        <taxon>Bacteria</taxon>
        <taxon>Bacillati</taxon>
        <taxon>Bacillota</taxon>
        <taxon>Bacilli</taxon>
        <taxon>Bacillales</taxon>
        <taxon>Caryophanaceae</taxon>
        <taxon>Viridibacillus</taxon>
    </lineage>
</organism>
<dbReference type="GO" id="GO:0019825">
    <property type="term" value="F:oxygen binding"/>
    <property type="evidence" value="ECO:0007669"/>
    <property type="project" value="InterPro"/>
</dbReference>
<dbReference type="CDD" id="cd01068">
    <property type="entry name" value="globin_sensor"/>
    <property type="match status" value="1"/>
</dbReference>
<dbReference type="InterPro" id="IPR044398">
    <property type="entry name" value="Globin-sensor_dom"/>
</dbReference>
<name>W4F8P5_9BACL</name>
<dbReference type="eggNOG" id="COG0840">
    <property type="taxonomic scope" value="Bacteria"/>
</dbReference>
<dbReference type="GO" id="GO:0020037">
    <property type="term" value="F:heme binding"/>
    <property type="evidence" value="ECO:0007669"/>
    <property type="project" value="InterPro"/>
</dbReference>
<dbReference type="SUPFAM" id="SSF46458">
    <property type="entry name" value="Globin-like"/>
    <property type="match status" value="1"/>
</dbReference>
<keyword evidence="1 3" id="KW-0807">Transducer</keyword>
<dbReference type="InterPro" id="IPR012292">
    <property type="entry name" value="Globin/Proto"/>
</dbReference>
<dbReference type="Pfam" id="PF00015">
    <property type="entry name" value="MCPsignal"/>
    <property type="match status" value="1"/>
</dbReference>
<evidence type="ECO:0000259" key="4">
    <source>
        <dbReference type="PROSITE" id="PS50111"/>
    </source>
</evidence>
<dbReference type="InterPro" id="IPR009050">
    <property type="entry name" value="Globin-like_sf"/>
</dbReference>
<evidence type="ECO:0000313" key="6">
    <source>
        <dbReference type="Proteomes" id="UP000019062"/>
    </source>
</evidence>
<dbReference type="GO" id="GO:0006935">
    <property type="term" value="P:chemotaxis"/>
    <property type="evidence" value="ECO:0007669"/>
    <property type="project" value="InterPro"/>
</dbReference>
<evidence type="ECO:0000256" key="1">
    <source>
        <dbReference type="ARBA" id="ARBA00023224"/>
    </source>
</evidence>
<comment type="similarity">
    <text evidence="2">Belongs to the methyl-accepting chemotaxis (MCP) protein family.</text>
</comment>
<proteinExistence type="inferred from homology"/>
<reference evidence="5" key="1">
    <citation type="journal article" date="2014" name="BMC Genomics">
        <title>Genomic comparison of sporeforming bacilli isolated from milk.</title>
        <authorList>
            <person name="Moreno Switt A.I."/>
            <person name="Andrus A.D."/>
            <person name="Ranieri M.L."/>
            <person name="Orsi R.H."/>
            <person name="Ivy R."/>
            <person name="den Bakker H.C."/>
            <person name="Martin N.H."/>
            <person name="Wiedmann M."/>
            <person name="Boor K.J."/>
        </authorList>
    </citation>
    <scope>NUCLEOTIDE SEQUENCE [LARGE SCALE GENOMIC DNA]</scope>
    <source>
        <strain evidence="5">FSL R5-213</strain>
    </source>
</reference>
<dbReference type="InterPro" id="IPR004089">
    <property type="entry name" value="MCPsignal_dom"/>
</dbReference>
<dbReference type="Gene3D" id="1.10.490.10">
    <property type="entry name" value="Globins"/>
    <property type="match status" value="1"/>
</dbReference>
<dbReference type="GO" id="GO:0016020">
    <property type="term" value="C:membrane"/>
    <property type="evidence" value="ECO:0007669"/>
    <property type="project" value="InterPro"/>
</dbReference>
<dbReference type="PROSITE" id="PS50111">
    <property type="entry name" value="CHEMOTAXIS_TRANSDUC_2"/>
    <property type="match status" value="1"/>
</dbReference>
<keyword evidence="6" id="KW-1185">Reference proteome</keyword>
<dbReference type="Pfam" id="PF11563">
    <property type="entry name" value="Protoglobin"/>
    <property type="match status" value="1"/>
</dbReference>
<dbReference type="SUPFAM" id="SSF58104">
    <property type="entry name" value="Methyl-accepting chemotaxis protein (MCP) signaling domain"/>
    <property type="match status" value="1"/>
</dbReference>
<gene>
    <name evidence="5" type="ORF">C176_01210</name>
</gene>
<evidence type="ECO:0000256" key="2">
    <source>
        <dbReference type="ARBA" id="ARBA00029447"/>
    </source>
</evidence>
<dbReference type="PANTHER" id="PTHR32089:SF118">
    <property type="entry name" value="HEME-BASED AEROTACTIC TRANSDUCER HEMAT"/>
    <property type="match status" value="1"/>
</dbReference>
<dbReference type="InterPro" id="IPR039379">
    <property type="entry name" value="Protoglobin_sensor_dom"/>
</dbReference>
<dbReference type="Gene3D" id="1.10.287.950">
    <property type="entry name" value="Methyl-accepting chemotaxis protein"/>
    <property type="match status" value="1"/>
</dbReference>
<dbReference type="PRINTS" id="PR00260">
    <property type="entry name" value="CHEMTRNSDUCR"/>
</dbReference>
<evidence type="ECO:0000256" key="3">
    <source>
        <dbReference type="PROSITE-ProRule" id="PRU00284"/>
    </source>
</evidence>
<accession>W4F8P5</accession>
<protein>
    <submittedName>
        <fullName evidence="5">Heme-based aerotactic transducer hemAT</fullName>
    </submittedName>
</protein>
<dbReference type="EMBL" id="ASQA01000002">
    <property type="protein sequence ID" value="ETT88634.1"/>
    <property type="molecule type" value="Genomic_DNA"/>
</dbReference>
<dbReference type="GO" id="GO:0007165">
    <property type="term" value="P:signal transduction"/>
    <property type="evidence" value="ECO:0007669"/>
    <property type="project" value="UniProtKB-KW"/>
</dbReference>
<dbReference type="GO" id="GO:0004888">
    <property type="term" value="F:transmembrane signaling receptor activity"/>
    <property type="evidence" value="ECO:0007669"/>
    <property type="project" value="InterPro"/>
</dbReference>
<dbReference type="InterPro" id="IPR004090">
    <property type="entry name" value="Chemotax_Me-accpt_rcpt"/>
</dbReference>
<dbReference type="SMART" id="SM00283">
    <property type="entry name" value="MA"/>
    <property type="match status" value="1"/>
</dbReference>
<evidence type="ECO:0000313" key="5">
    <source>
        <dbReference type="EMBL" id="ETT88634.1"/>
    </source>
</evidence>
<dbReference type="Proteomes" id="UP000019062">
    <property type="component" value="Unassembled WGS sequence"/>
</dbReference>
<comment type="caution">
    <text evidence="5">The sequence shown here is derived from an EMBL/GenBank/DDBJ whole genome shotgun (WGS) entry which is preliminary data.</text>
</comment>
<dbReference type="PATRIC" id="fig|1227360.4.peg.244"/>
<dbReference type="RefSeq" id="WP_235175665.1">
    <property type="nucleotide sequence ID" value="NZ_ASQA01000002.1"/>
</dbReference>
<sequence length="436" mass="49058">MSIWTMRRTRKEKEPYFQTENYMNRVTLNVTRHHDIQKQFQLLDLTKQDLAILKQLQPLTQELINEMVEKFYEAISQSDTLVGIIQKHSKINKLKVTLTRHLSEMFECNINDDYIEQRKIIAQVHVRIGLQSKWYINSFQSLTTSFIHFVNSLDLSAKESTLAISAFSKLINLEQQLVIEAYENEQDRIRDNSDEKQQKVVISVQSTAQELSAISQETTASLQSLASQSDDIAQSTQQGLMFVTSTQEKSDSGRELLDAQTKLMNKMSSSVTLLDETMNRLRISSNEITQIVRLVTDIADQTNLLALNASIEAARAGEHGKGFAVVADEVRKLAEETKSAVRNVSLLIKDTENNIENMSSSVKDVDVQISKGVEMQSTLSQSFNIIAEAVAGIKEKNENTTKDITSISHLLEDLSQGAAQVSASSDHLIEITSQLN</sequence>